<dbReference type="AlphaFoldDB" id="A0AAN6PV97"/>
<evidence type="ECO:0000313" key="2">
    <source>
        <dbReference type="Proteomes" id="UP001305647"/>
    </source>
</evidence>
<reference evidence="1" key="1">
    <citation type="journal article" date="2023" name="Mol. Phylogenet. Evol.">
        <title>Genome-scale phylogeny and comparative genomics of the fungal order Sordariales.</title>
        <authorList>
            <person name="Hensen N."/>
            <person name="Bonometti L."/>
            <person name="Westerberg I."/>
            <person name="Brannstrom I.O."/>
            <person name="Guillou S."/>
            <person name="Cros-Aarteil S."/>
            <person name="Calhoun S."/>
            <person name="Haridas S."/>
            <person name="Kuo A."/>
            <person name="Mondo S."/>
            <person name="Pangilinan J."/>
            <person name="Riley R."/>
            <person name="LaButti K."/>
            <person name="Andreopoulos B."/>
            <person name="Lipzen A."/>
            <person name="Chen C."/>
            <person name="Yan M."/>
            <person name="Daum C."/>
            <person name="Ng V."/>
            <person name="Clum A."/>
            <person name="Steindorff A."/>
            <person name="Ohm R.A."/>
            <person name="Martin F."/>
            <person name="Silar P."/>
            <person name="Natvig D.O."/>
            <person name="Lalanne C."/>
            <person name="Gautier V."/>
            <person name="Ament-Velasquez S.L."/>
            <person name="Kruys A."/>
            <person name="Hutchinson M.I."/>
            <person name="Powell A.J."/>
            <person name="Barry K."/>
            <person name="Miller A.N."/>
            <person name="Grigoriev I.V."/>
            <person name="Debuchy R."/>
            <person name="Gladieux P."/>
            <person name="Hiltunen Thoren M."/>
            <person name="Johannesson H."/>
        </authorList>
    </citation>
    <scope>NUCLEOTIDE SEQUENCE</scope>
    <source>
        <strain evidence="1">CBS 757.83</strain>
    </source>
</reference>
<proteinExistence type="predicted"/>
<sequence length="83" mass="8832">MVPKAPICYPPPASSAPTCLVALRAMARAEHWASLLATFCSSAYGGPGGLLLTKVPSADRKHKAAMVFFFLARLLLSSVHFTN</sequence>
<dbReference type="Proteomes" id="UP001305647">
    <property type="component" value="Unassembled WGS sequence"/>
</dbReference>
<accession>A0AAN6PV97</accession>
<protein>
    <submittedName>
        <fullName evidence="1">Uncharacterized protein</fullName>
    </submittedName>
</protein>
<gene>
    <name evidence="1" type="ORF">N658DRAFT_500584</name>
</gene>
<keyword evidence="2" id="KW-1185">Reference proteome</keyword>
<name>A0AAN6PV97_9PEZI</name>
<comment type="caution">
    <text evidence="1">The sequence shown here is derived from an EMBL/GenBank/DDBJ whole genome shotgun (WGS) entry which is preliminary data.</text>
</comment>
<evidence type="ECO:0000313" key="1">
    <source>
        <dbReference type="EMBL" id="KAK4097279.1"/>
    </source>
</evidence>
<dbReference type="EMBL" id="MU863679">
    <property type="protein sequence ID" value="KAK4097279.1"/>
    <property type="molecule type" value="Genomic_DNA"/>
</dbReference>
<reference evidence="1" key="2">
    <citation type="submission" date="2023-05" db="EMBL/GenBank/DDBJ databases">
        <authorList>
            <consortium name="Lawrence Berkeley National Laboratory"/>
            <person name="Steindorff A."/>
            <person name="Hensen N."/>
            <person name="Bonometti L."/>
            <person name="Westerberg I."/>
            <person name="Brannstrom I.O."/>
            <person name="Guillou S."/>
            <person name="Cros-Aarteil S."/>
            <person name="Calhoun S."/>
            <person name="Haridas S."/>
            <person name="Kuo A."/>
            <person name="Mondo S."/>
            <person name="Pangilinan J."/>
            <person name="Riley R."/>
            <person name="Labutti K."/>
            <person name="Andreopoulos B."/>
            <person name="Lipzen A."/>
            <person name="Chen C."/>
            <person name="Yanf M."/>
            <person name="Daum C."/>
            <person name="Ng V."/>
            <person name="Clum A."/>
            <person name="Ohm R."/>
            <person name="Martin F."/>
            <person name="Silar P."/>
            <person name="Natvig D."/>
            <person name="Lalanne C."/>
            <person name="Gautier V."/>
            <person name="Ament-Velasquez S.L."/>
            <person name="Kruys A."/>
            <person name="Hutchinson M.I."/>
            <person name="Powell A.J."/>
            <person name="Barry K."/>
            <person name="Miller A.N."/>
            <person name="Grigoriev I.V."/>
            <person name="Debuchy R."/>
            <person name="Gladieux P."/>
            <person name="Thoren M.H."/>
            <person name="Johannesson H."/>
        </authorList>
    </citation>
    <scope>NUCLEOTIDE SEQUENCE</scope>
    <source>
        <strain evidence="1">CBS 757.83</strain>
    </source>
</reference>
<organism evidence="1 2">
    <name type="scientific">Parathielavia hyrcaniae</name>
    <dbReference type="NCBI Taxonomy" id="113614"/>
    <lineage>
        <taxon>Eukaryota</taxon>
        <taxon>Fungi</taxon>
        <taxon>Dikarya</taxon>
        <taxon>Ascomycota</taxon>
        <taxon>Pezizomycotina</taxon>
        <taxon>Sordariomycetes</taxon>
        <taxon>Sordariomycetidae</taxon>
        <taxon>Sordariales</taxon>
        <taxon>Chaetomiaceae</taxon>
        <taxon>Parathielavia</taxon>
    </lineage>
</organism>